<keyword evidence="1" id="KW-1133">Transmembrane helix</keyword>
<dbReference type="EMBL" id="GBXM01088314">
    <property type="protein sequence ID" value="JAH20263.1"/>
    <property type="molecule type" value="Transcribed_RNA"/>
</dbReference>
<feature type="transmembrane region" description="Helical" evidence="1">
    <location>
        <begin position="36"/>
        <end position="63"/>
    </location>
</feature>
<name>A0A0E9QW06_ANGAN</name>
<keyword evidence="1" id="KW-0472">Membrane</keyword>
<reference evidence="2" key="2">
    <citation type="journal article" date="2015" name="Fish Shellfish Immunol.">
        <title>Early steps in the European eel (Anguilla anguilla)-Vibrio vulnificus interaction in the gills: Role of the RtxA13 toxin.</title>
        <authorList>
            <person name="Callol A."/>
            <person name="Pajuelo D."/>
            <person name="Ebbesson L."/>
            <person name="Teles M."/>
            <person name="MacKenzie S."/>
            <person name="Amaro C."/>
        </authorList>
    </citation>
    <scope>NUCLEOTIDE SEQUENCE</scope>
</reference>
<protein>
    <submittedName>
        <fullName evidence="2">Uncharacterized protein</fullName>
    </submittedName>
</protein>
<keyword evidence="1" id="KW-0812">Transmembrane</keyword>
<evidence type="ECO:0000256" key="1">
    <source>
        <dbReference type="SAM" id="Phobius"/>
    </source>
</evidence>
<organism evidence="2">
    <name type="scientific">Anguilla anguilla</name>
    <name type="common">European freshwater eel</name>
    <name type="synonym">Muraena anguilla</name>
    <dbReference type="NCBI Taxonomy" id="7936"/>
    <lineage>
        <taxon>Eukaryota</taxon>
        <taxon>Metazoa</taxon>
        <taxon>Chordata</taxon>
        <taxon>Craniata</taxon>
        <taxon>Vertebrata</taxon>
        <taxon>Euteleostomi</taxon>
        <taxon>Actinopterygii</taxon>
        <taxon>Neopterygii</taxon>
        <taxon>Teleostei</taxon>
        <taxon>Anguilliformes</taxon>
        <taxon>Anguillidae</taxon>
        <taxon>Anguilla</taxon>
    </lineage>
</organism>
<accession>A0A0E9QW06</accession>
<dbReference type="AlphaFoldDB" id="A0A0E9QW06"/>
<proteinExistence type="predicted"/>
<evidence type="ECO:0000313" key="2">
    <source>
        <dbReference type="EMBL" id="JAH20263.1"/>
    </source>
</evidence>
<sequence>MVITSLDCVVFLKGNQGGITRDFIHFTVKMMSSQSFLLTLISFLFFFFLFVVFFFVVFCFLFLTT</sequence>
<reference evidence="2" key="1">
    <citation type="submission" date="2014-11" db="EMBL/GenBank/DDBJ databases">
        <authorList>
            <person name="Amaro Gonzalez C."/>
        </authorList>
    </citation>
    <scope>NUCLEOTIDE SEQUENCE</scope>
</reference>